<dbReference type="AlphaFoldDB" id="A0A4U6UWH2"/>
<dbReference type="Proteomes" id="UP000298652">
    <property type="component" value="Chromosome 4"/>
</dbReference>
<organism evidence="2 3">
    <name type="scientific">Setaria viridis</name>
    <name type="common">Green bristlegrass</name>
    <name type="synonym">Setaria italica subsp. viridis</name>
    <dbReference type="NCBI Taxonomy" id="4556"/>
    <lineage>
        <taxon>Eukaryota</taxon>
        <taxon>Viridiplantae</taxon>
        <taxon>Streptophyta</taxon>
        <taxon>Embryophyta</taxon>
        <taxon>Tracheophyta</taxon>
        <taxon>Spermatophyta</taxon>
        <taxon>Magnoliopsida</taxon>
        <taxon>Liliopsida</taxon>
        <taxon>Poales</taxon>
        <taxon>Poaceae</taxon>
        <taxon>PACMAD clade</taxon>
        <taxon>Panicoideae</taxon>
        <taxon>Panicodae</taxon>
        <taxon>Paniceae</taxon>
        <taxon>Cenchrinae</taxon>
        <taxon>Setaria</taxon>
    </lineage>
</organism>
<gene>
    <name evidence="2" type="ORF">SEVIR_4G067901v2</name>
</gene>
<keyword evidence="1" id="KW-0732">Signal</keyword>
<protein>
    <recommendedName>
        <fullName evidence="4">Secreted protein</fullName>
    </recommendedName>
</protein>
<evidence type="ECO:0008006" key="4">
    <source>
        <dbReference type="Google" id="ProtNLM"/>
    </source>
</evidence>
<reference evidence="2" key="1">
    <citation type="submission" date="2019-03" db="EMBL/GenBank/DDBJ databases">
        <title>WGS assembly of Setaria viridis.</title>
        <authorList>
            <person name="Huang P."/>
            <person name="Jenkins J."/>
            <person name="Grimwood J."/>
            <person name="Barry K."/>
            <person name="Healey A."/>
            <person name="Mamidi S."/>
            <person name="Sreedasyam A."/>
            <person name="Shu S."/>
            <person name="Feldman M."/>
            <person name="Wu J."/>
            <person name="Yu Y."/>
            <person name="Chen C."/>
            <person name="Johnson J."/>
            <person name="Rokhsar D."/>
            <person name="Baxter I."/>
            <person name="Schmutz J."/>
            <person name="Brutnell T."/>
            <person name="Kellogg E."/>
        </authorList>
    </citation>
    <scope>NUCLEOTIDE SEQUENCE [LARGE SCALE GENOMIC DNA]</scope>
</reference>
<evidence type="ECO:0000313" key="3">
    <source>
        <dbReference type="Proteomes" id="UP000298652"/>
    </source>
</evidence>
<dbReference type="EMBL" id="CM016555">
    <property type="protein sequence ID" value="TKW20162.1"/>
    <property type="molecule type" value="Genomic_DNA"/>
</dbReference>
<keyword evidence="3" id="KW-1185">Reference proteome</keyword>
<feature type="chain" id="PRO_5020801261" description="Secreted protein" evidence="1">
    <location>
        <begin position="27"/>
        <end position="97"/>
    </location>
</feature>
<feature type="signal peptide" evidence="1">
    <location>
        <begin position="1"/>
        <end position="26"/>
    </location>
</feature>
<proteinExistence type="predicted"/>
<sequence>MGCARRREGMAMAGLVVCVWRACTRGGPVSAERHEHEYLIINSSCARTKRWWWWASDQVLASRRRAVPRKCACRARTARAGPEESDRALDRVRRQDS</sequence>
<evidence type="ECO:0000313" key="2">
    <source>
        <dbReference type="EMBL" id="TKW20162.1"/>
    </source>
</evidence>
<evidence type="ECO:0000256" key="1">
    <source>
        <dbReference type="SAM" id="SignalP"/>
    </source>
</evidence>
<name>A0A4U6UWH2_SETVI</name>
<accession>A0A4U6UWH2</accession>
<dbReference type="Gramene" id="TKW20162">
    <property type="protein sequence ID" value="TKW20162"/>
    <property type="gene ID" value="SEVIR_4G067901v2"/>
</dbReference>